<feature type="transmembrane region" description="Helical" evidence="10">
    <location>
        <begin position="206"/>
        <end position="228"/>
    </location>
</feature>
<dbReference type="PROSITE" id="PS00874">
    <property type="entry name" value="T2SP_F"/>
    <property type="match status" value="1"/>
</dbReference>
<name>A0A1G7M9K0_9BACT</name>
<dbReference type="InterPro" id="IPR042094">
    <property type="entry name" value="T2SS_GspF_sf"/>
</dbReference>
<keyword evidence="4" id="KW-1003">Cell membrane</keyword>
<dbReference type="PANTHER" id="PTHR30012">
    <property type="entry name" value="GENERAL SECRETION PATHWAY PROTEIN"/>
    <property type="match status" value="1"/>
</dbReference>
<evidence type="ECO:0000313" key="12">
    <source>
        <dbReference type="EMBL" id="SDF58433.1"/>
    </source>
</evidence>
<dbReference type="RefSeq" id="WP_083345636.1">
    <property type="nucleotide sequence ID" value="NZ_LT629690.1"/>
</dbReference>
<evidence type="ECO:0000256" key="4">
    <source>
        <dbReference type="ARBA" id="ARBA00022475"/>
    </source>
</evidence>
<accession>A0A1G7M9K0</accession>
<evidence type="ECO:0000256" key="1">
    <source>
        <dbReference type="ARBA" id="ARBA00004429"/>
    </source>
</evidence>
<dbReference type="PRINTS" id="PR00812">
    <property type="entry name" value="BCTERIALGSPF"/>
</dbReference>
<keyword evidence="3 9" id="KW-0813">Transport</keyword>
<keyword evidence="13" id="KW-1185">Reference proteome</keyword>
<dbReference type="GO" id="GO:0015628">
    <property type="term" value="P:protein secretion by the type II secretion system"/>
    <property type="evidence" value="ECO:0007669"/>
    <property type="project" value="TreeGrafter"/>
</dbReference>
<dbReference type="InterPro" id="IPR001992">
    <property type="entry name" value="T2SS_GspF/T4SS_PilC_CS"/>
</dbReference>
<feature type="transmembrane region" description="Helical" evidence="10">
    <location>
        <begin position="163"/>
        <end position="186"/>
    </location>
</feature>
<dbReference type="FunFam" id="1.20.81.30:FF:000001">
    <property type="entry name" value="Type II secretion system protein F"/>
    <property type="match status" value="1"/>
</dbReference>
<evidence type="ECO:0000256" key="2">
    <source>
        <dbReference type="ARBA" id="ARBA00005745"/>
    </source>
</evidence>
<dbReference type="Pfam" id="PF00482">
    <property type="entry name" value="T2SSF"/>
    <property type="match status" value="2"/>
</dbReference>
<dbReference type="Proteomes" id="UP000182427">
    <property type="component" value="Chromosome I"/>
</dbReference>
<dbReference type="AlphaFoldDB" id="A0A1G7M9K0"/>
<evidence type="ECO:0000256" key="5">
    <source>
        <dbReference type="ARBA" id="ARBA00022519"/>
    </source>
</evidence>
<evidence type="ECO:0000256" key="6">
    <source>
        <dbReference type="ARBA" id="ARBA00022692"/>
    </source>
</evidence>
<protein>
    <submittedName>
        <fullName evidence="12">Type IV pilus assembly protein PilC</fullName>
    </submittedName>
</protein>
<gene>
    <name evidence="12" type="ORF">SAMN05444167_2742</name>
</gene>
<dbReference type="GO" id="GO:0005886">
    <property type="term" value="C:plasma membrane"/>
    <property type="evidence" value="ECO:0007669"/>
    <property type="project" value="UniProtKB-SubCell"/>
</dbReference>
<reference evidence="12 13" key="1">
    <citation type="submission" date="2016-10" db="EMBL/GenBank/DDBJ databases">
        <authorList>
            <person name="de Groot N.N."/>
        </authorList>
    </citation>
    <scope>NUCLEOTIDE SEQUENCE [LARGE SCALE GENOMIC DNA]</scope>
    <source>
        <strain evidence="12 13">GAS232</strain>
    </source>
</reference>
<sequence length="405" mass="43716">MTEFVVKLADERGRVQEQTHPAASAEELRARFLQAGYLVYSVKPKNVLAGGSTQKKVKLQPFLVFNQQFVTLIKAGLPIPGSLELLARRQRDENFKAQLVDVAARIKTGESLSGAFDAQGGFPLIFTTTLLAGERSGNLAEVLQRYVDFQRVSLTVTKKLKSALVYPSLLIAMVLGVFVFLITFVVPRFAQLYEQLNAPLPKITMMLLALGNGAQAYGLYVLPVLLIAGYAGYRWTKTDSGANAVDRFRLMLPVMGNIWLKYQVGLFARTLSTLLTGGLPLVPSLETAARSISSRQVSNAVFASVTQVREGQGLSRSLESTNVFPELAIEMIEVGESTGALPAMLNSVGGFFEEDVDTSMAALLSLIEPLLMIVMGVVVAGILLSLYLPILQLGAGGINGSPTGQ</sequence>
<keyword evidence="8 10" id="KW-0472">Membrane</keyword>
<comment type="subcellular location">
    <subcellularLocation>
        <location evidence="1">Cell inner membrane</location>
        <topology evidence="1">Multi-pass membrane protein</topology>
    </subcellularLocation>
    <subcellularLocation>
        <location evidence="9">Cell membrane</location>
        <topology evidence="9">Multi-pass membrane protein</topology>
    </subcellularLocation>
</comment>
<feature type="transmembrane region" description="Helical" evidence="10">
    <location>
        <begin position="370"/>
        <end position="390"/>
    </location>
</feature>
<evidence type="ECO:0000259" key="11">
    <source>
        <dbReference type="Pfam" id="PF00482"/>
    </source>
</evidence>
<keyword evidence="6 9" id="KW-0812">Transmembrane</keyword>
<feature type="domain" description="Type II secretion system protein GspF" evidence="11">
    <location>
        <begin position="67"/>
        <end position="187"/>
    </location>
</feature>
<organism evidence="12 13">
    <name type="scientific">Terriglobus roseus</name>
    <dbReference type="NCBI Taxonomy" id="392734"/>
    <lineage>
        <taxon>Bacteria</taxon>
        <taxon>Pseudomonadati</taxon>
        <taxon>Acidobacteriota</taxon>
        <taxon>Terriglobia</taxon>
        <taxon>Terriglobales</taxon>
        <taxon>Acidobacteriaceae</taxon>
        <taxon>Terriglobus</taxon>
    </lineage>
</organism>
<dbReference type="OrthoDB" id="9805682at2"/>
<evidence type="ECO:0000256" key="10">
    <source>
        <dbReference type="SAM" id="Phobius"/>
    </source>
</evidence>
<dbReference type="InterPro" id="IPR003004">
    <property type="entry name" value="GspF/PilC"/>
</dbReference>
<dbReference type="Gene3D" id="1.20.81.30">
    <property type="entry name" value="Type II secretion system (T2SS), domain F"/>
    <property type="match status" value="2"/>
</dbReference>
<proteinExistence type="inferred from homology"/>
<evidence type="ECO:0000256" key="7">
    <source>
        <dbReference type="ARBA" id="ARBA00022989"/>
    </source>
</evidence>
<evidence type="ECO:0000256" key="8">
    <source>
        <dbReference type="ARBA" id="ARBA00023136"/>
    </source>
</evidence>
<dbReference type="PANTHER" id="PTHR30012:SF7">
    <property type="entry name" value="PROTEIN TRANSPORT PROTEIN HOFC HOMOLOG"/>
    <property type="match status" value="1"/>
</dbReference>
<evidence type="ECO:0000256" key="3">
    <source>
        <dbReference type="ARBA" id="ARBA00022448"/>
    </source>
</evidence>
<dbReference type="EMBL" id="LT629690">
    <property type="protein sequence ID" value="SDF58433.1"/>
    <property type="molecule type" value="Genomic_DNA"/>
</dbReference>
<keyword evidence="7 10" id="KW-1133">Transmembrane helix</keyword>
<feature type="domain" description="Type II secretion system protein GspF" evidence="11">
    <location>
        <begin position="267"/>
        <end position="389"/>
    </location>
</feature>
<evidence type="ECO:0000256" key="9">
    <source>
        <dbReference type="RuleBase" id="RU003923"/>
    </source>
</evidence>
<dbReference type="InterPro" id="IPR018076">
    <property type="entry name" value="T2SS_GspF_dom"/>
</dbReference>
<comment type="similarity">
    <text evidence="2 9">Belongs to the GSP F family.</text>
</comment>
<keyword evidence="5" id="KW-0997">Cell inner membrane</keyword>
<evidence type="ECO:0000313" key="13">
    <source>
        <dbReference type="Proteomes" id="UP000182427"/>
    </source>
</evidence>